<evidence type="ECO:0000256" key="1">
    <source>
        <dbReference type="SAM" id="MobiDB-lite"/>
    </source>
</evidence>
<name>Q4QRP9_PELSI</name>
<dbReference type="AlphaFoldDB" id="Q4QRP9"/>
<proteinExistence type="evidence at transcript level"/>
<feature type="region of interest" description="Disordered" evidence="1">
    <location>
        <begin position="146"/>
        <end position="167"/>
    </location>
</feature>
<feature type="non-terminal residue" evidence="2">
    <location>
        <position position="1"/>
    </location>
</feature>
<accession>Q4QRP9</accession>
<reference evidence="2" key="1">
    <citation type="submission" date="2005-03" db="EMBL/GenBank/DDBJ databases">
        <title>Construction and characterization of a cDNA library from kidney/urogenital complex tissues of one-week-old embryos of Trionyx sinensis.</title>
        <authorList>
            <person name="Zheng J."/>
            <person name="Zhu M."/>
        </authorList>
    </citation>
    <scope>NUCLEOTIDE SEQUENCE</scope>
    <source>
        <tissue evidence="2">Kidney/urogenital complex</tissue>
    </source>
</reference>
<organism evidence="2">
    <name type="scientific">Pelodiscus sinensis</name>
    <name type="common">Chinese softshell turtle</name>
    <name type="synonym">Trionyx sinensis</name>
    <dbReference type="NCBI Taxonomy" id="13735"/>
    <lineage>
        <taxon>Eukaryota</taxon>
        <taxon>Metazoa</taxon>
        <taxon>Chordata</taxon>
        <taxon>Craniata</taxon>
        <taxon>Vertebrata</taxon>
        <taxon>Euteleostomi</taxon>
        <taxon>Archelosauria</taxon>
        <taxon>Testudinata</taxon>
        <taxon>Testudines</taxon>
        <taxon>Cryptodira</taxon>
        <taxon>Trionychia</taxon>
        <taxon>Trionychidae</taxon>
        <taxon>Pelodiscus</taxon>
    </lineage>
</organism>
<protein>
    <submittedName>
        <fullName evidence="2">Protein phosphatase 1</fullName>
    </submittedName>
</protein>
<dbReference type="EMBL" id="AY998632">
    <property type="protein sequence ID" value="AAY64006.1"/>
    <property type="molecule type" value="mRNA"/>
</dbReference>
<feature type="non-terminal residue" evidence="2">
    <location>
        <position position="167"/>
    </location>
</feature>
<evidence type="ECO:0000313" key="2">
    <source>
        <dbReference type="EMBL" id="AAY64006.1"/>
    </source>
</evidence>
<sequence length="167" mass="17638">KEGPPDLHRAGTVRAELGARGRPREGLAASRSGTFSRFLNSFWSVMRASVGFAGFFISSKRHLPKVRGDFSPVGACVTLSKLDVESNKGGDFLGAAGSCSVAVLGSGETTGTGLLPWVRCEVDVSRETAGLGAGICGVRRGDLRARREPERGAGKERDGVLPPLRRE</sequence>